<dbReference type="EMBL" id="VSWD01000006">
    <property type="protein sequence ID" value="KAK3099530.1"/>
    <property type="molecule type" value="Genomic_DNA"/>
</dbReference>
<evidence type="ECO:0000313" key="3">
    <source>
        <dbReference type="Proteomes" id="UP001186944"/>
    </source>
</evidence>
<organism evidence="2 3">
    <name type="scientific">Pinctada imbricata</name>
    <name type="common">Atlantic pearl-oyster</name>
    <name type="synonym">Pinctada martensii</name>
    <dbReference type="NCBI Taxonomy" id="66713"/>
    <lineage>
        <taxon>Eukaryota</taxon>
        <taxon>Metazoa</taxon>
        <taxon>Spiralia</taxon>
        <taxon>Lophotrochozoa</taxon>
        <taxon>Mollusca</taxon>
        <taxon>Bivalvia</taxon>
        <taxon>Autobranchia</taxon>
        <taxon>Pteriomorphia</taxon>
        <taxon>Pterioida</taxon>
        <taxon>Pterioidea</taxon>
        <taxon>Pteriidae</taxon>
        <taxon>Pinctada</taxon>
    </lineage>
</organism>
<reference evidence="2" key="1">
    <citation type="submission" date="2019-08" db="EMBL/GenBank/DDBJ databases">
        <title>The improved chromosome-level genome for the pearl oyster Pinctada fucata martensii using PacBio sequencing and Hi-C.</title>
        <authorList>
            <person name="Zheng Z."/>
        </authorList>
    </citation>
    <scope>NUCLEOTIDE SEQUENCE</scope>
    <source>
        <strain evidence="2">ZZ-2019</strain>
        <tissue evidence="2">Adductor muscle</tissue>
    </source>
</reference>
<feature type="transmembrane region" description="Helical" evidence="1">
    <location>
        <begin position="221"/>
        <end position="240"/>
    </location>
</feature>
<comment type="caution">
    <text evidence="2">The sequence shown here is derived from an EMBL/GenBank/DDBJ whole genome shotgun (WGS) entry which is preliminary data.</text>
</comment>
<accession>A0AA89BYV6</accession>
<protein>
    <submittedName>
        <fullName evidence="2">Uncharacterized protein</fullName>
    </submittedName>
</protein>
<keyword evidence="1" id="KW-0472">Membrane</keyword>
<dbReference type="AlphaFoldDB" id="A0AA89BYV6"/>
<keyword evidence="1" id="KW-1133">Transmembrane helix</keyword>
<feature type="transmembrane region" description="Helical" evidence="1">
    <location>
        <begin position="260"/>
        <end position="293"/>
    </location>
</feature>
<dbReference type="PANTHER" id="PTHR33444:SF2">
    <property type="entry name" value="MARVEL DOMAIN-CONTAINING PROTEIN"/>
    <property type="match status" value="1"/>
</dbReference>
<feature type="transmembrane region" description="Helical" evidence="1">
    <location>
        <begin position="57"/>
        <end position="80"/>
    </location>
</feature>
<dbReference type="Proteomes" id="UP001186944">
    <property type="component" value="Unassembled WGS sequence"/>
</dbReference>
<feature type="transmembrane region" description="Helical" evidence="1">
    <location>
        <begin position="139"/>
        <end position="160"/>
    </location>
</feature>
<evidence type="ECO:0000313" key="2">
    <source>
        <dbReference type="EMBL" id="KAK3099530.1"/>
    </source>
</evidence>
<name>A0AA89BYV6_PINIB</name>
<keyword evidence="1" id="KW-0812">Transmembrane</keyword>
<gene>
    <name evidence="2" type="ORF">FSP39_005878</name>
</gene>
<dbReference type="PANTHER" id="PTHR33444">
    <property type="entry name" value="SI:DKEY-19B23.12-RELATED"/>
    <property type="match status" value="1"/>
</dbReference>
<keyword evidence="3" id="KW-1185">Reference proteome</keyword>
<dbReference type="InterPro" id="IPR040350">
    <property type="entry name" value="TMEM272"/>
</dbReference>
<proteinExistence type="predicted"/>
<sequence length="298" mass="32693">MSSYILAHSTPASSPPSYNSLFGRVRTASTKLRQTPPGEKPVNPGSLYLHFCRLEKMVPTFLVVFGVFTILAYLCCTVIAQRMKSGETDDEDDIGYAFSLCYAPPSYDSLYGKIKAAHDNSDGNISFARTVCTIITSSIGFLICLGLTLSIPIVNIIIGAVFIDDCPIERFIPIYLIVGGAGYLIQNLCGMGQKIKDRGKEETEGEEEAGAAGKLKNCFNGLLSCFLSAWFIAGNVWIYSNYNDVQTVDSGLPKFCNHTLYYYAFWLTTSVYILLGVACVFVCIGCCVVCCVFKKQQQ</sequence>
<evidence type="ECO:0000256" key="1">
    <source>
        <dbReference type="SAM" id="Phobius"/>
    </source>
</evidence>
<feature type="transmembrane region" description="Helical" evidence="1">
    <location>
        <begin position="172"/>
        <end position="190"/>
    </location>
</feature>